<dbReference type="GO" id="GO:0005576">
    <property type="term" value="C:extracellular region"/>
    <property type="evidence" value="ECO:0007669"/>
    <property type="project" value="UniProtKB-SubCell"/>
</dbReference>
<dbReference type="Pfam" id="PF05825">
    <property type="entry name" value="PSP94"/>
    <property type="match status" value="1"/>
</dbReference>
<comment type="similarity">
    <text evidence="2">Belongs to the beta-microseminoprotein family.</text>
</comment>
<keyword evidence="5" id="KW-0812">Transmembrane</keyword>
<comment type="subcellular location">
    <subcellularLocation>
        <location evidence="1">Secreted</location>
    </subcellularLocation>
</comment>
<reference evidence="6" key="2">
    <citation type="submission" date="2025-09" db="UniProtKB">
        <authorList>
            <consortium name="Ensembl"/>
        </authorList>
    </citation>
    <scope>IDENTIFICATION</scope>
</reference>
<evidence type="ECO:0000256" key="1">
    <source>
        <dbReference type="ARBA" id="ARBA00004613"/>
    </source>
</evidence>
<feature type="transmembrane region" description="Helical" evidence="5">
    <location>
        <begin position="36"/>
        <end position="56"/>
    </location>
</feature>
<protein>
    <submittedName>
        <fullName evidence="6">Uncharacterized protein</fullName>
    </submittedName>
</protein>
<evidence type="ECO:0000256" key="4">
    <source>
        <dbReference type="ARBA" id="ARBA00023157"/>
    </source>
</evidence>
<reference evidence="6" key="1">
    <citation type="submission" date="2025-08" db="UniProtKB">
        <authorList>
            <consortium name="Ensembl"/>
        </authorList>
    </citation>
    <scope>IDENTIFICATION</scope>
</reference>
<dbReference type="InterPro" id="IPR008735">
    <property type="entry name" value="PSP94"/>
</dbReference>
<dbReference type="PANTHER" id="PTHR10500:SF7">
    <property type="entry name" value="BETA-MICROSEMINOPROTEIN"/>
    <property type="match status" value="1"/>
</dbReference>
<keyword evidence="5" id="KW-0472">Membrane</keyword>
<evidence type="ECO:0000313" key="6">
    <source>
        <dbReference type="Ensembl" id="ENSSANP00000030614.1"/>
    </source>
</evidence>
<evidence type="ECO:0000313" key="7">
    <source>
        <dbReference type="Proteomes" id="UP000472260"/>
    </source>
</evidence>
<dbReference type="Gene3D" id="2.60.40.1900">
    <property type="entry name" value="Beta-microseminoprotein (PSP94) domain"/>
    <property type="match status" value="1"/>
</dbReference>
<keyword evidence="7" id="KW-1185">Reference proteome</keyword>
<dbReference type="Ensembl" id="ENSSANT00000032584.1">
    <property type="protein sequence ID" value="ENSSANP00000030614.1"/>
    <property type="gene ID" value="ENSSANG00000015656.1"/>
</dbReference>
<keyword evidence="5" id="KW-1133">Transmembrane helix</keyword>
<keyword evidence="4" id="KW-1015">Disulfide bond</keyword>
<organism evidence="6 7">
    <name type="scientific">Sinocyclocheilus anshuiensis</name>
    <dbReference type="NCBI Taxonomy" id="1608454"/>
    <lineage>
        <taxon>Eukaryota</taxon>
        <taxon>Metazoa</taxon>
        <taxon>Chordata</taxon>
        <taxon>Craniata</taxon>
        <taxon>Vertebrata</taxon>
        <taxon>Euteleostomi</taxon>
        <taxon>Actinopterygii</taxon>
        <taxon>Neopterygii</taxon>
        <taxon>Teleostei</taxon>
        <taxon>Ostariophysi</taxon>
        <taxon>Cypriniformes</taxon>
        <taxon>Cyprinidae</taxon>
        <taxon>Cyprininae</taxon>
        <taxon>Sinocyclocheilus</taxon>
    </lineage>
</organism>
<dbReference type="AlphaFoldDB" id="A0A671MBX3"/>
<dbReference type="Proteomes" id="UP000472260">
    <property type="component" value="Unassembled WGS sequence"/>
</dbReference>
<accession>A0A671MBX3</accession>
<proteinExistence type="inferred from homology"/>
<evidence type="ECO:0000256" key="3">
    <source>
        <dbReference type="ARBA" id="ARBA00022525"/>
    </source>
</evidence>
<evidence type="ECO:0000256" key="5">
    <source>
        <dbReference type="SAM" id="Phobius"/>
    </source>
</evidence>
<evidence type="ECO:0000256" key="2">
    <source>
        <dbReference type="ARBA" id="ARBA00010352"/>
    </source>
</evidence>
<dbReference type="PANTHER" id="PTHR10500">
    <property type="entry name" value="BETA-MICROSEMINOPROTEIN"/>
    <property type="match status" value="1"/>
</dbReference>
<sequence>MLLIIIEFICEYLLLYTVFFFYNKFLVFSLQTSLALVLVFCAFVSLSESACFFMGLKLGEKHCVDDYDNSKHPMGSAWTNGRCVSCTCSSSGMKCCDYTISNPSNYEITYKMYLSLI</sequence>
<keyword evidence="3" id="KW-0964">Secreted</keyword>
<name>A0A671MBX3_9TELE</name>